<dbReference type="EMBL" id="MNCJ02000324">
    <property type="protein sequence ID" value="KAF5792789.1"/>
    <property type="molecule type" value="Genomic_DNA"/>
</dbReference>
<dbReference type="SUPFAM" id="SSF57850">
    <property type="entry name" value="RING/U-box"/>
    <property type="match status" value="1"/>
</dbReference>
<dbReference type="Gramene" id="mRNA:HanXRQr2_Chr09g0409951">
    <property type="protein sequence ID" value="CDS:HanXRQr2_Chr09g0409951.1"/>
    <property type="gene ID" value="HanXRQr2_Chr09g0409951"/>
</dbReference>
<dbReference type="InterPro" id="IPR039515">
    <property type="entry name" value="NOT4_mRING-HC-C4C4"/>
</dbReference>
<dbReference type="CDD" id="cd16618">
    <property type="entry name" value="mRING-HC-C4C4_CNOT4"/>
    <property type="match status" value="1"/>
</dbReference>
<dbReference type="InterPro" id="IPR001841">
    <property type="entry name" value="Znf_RING"/>
</dbReference>
<evidence type="ECO:0000256" key="1">
    <source>
        <dbReference type="PROSITE-ProRule" id="PRU00175"/>
    </source>
</evidence>
<dbReference type="InParanoid" id="A0A251U2F4"/>
<dbReference type="AlphaFoldDB" id="A0A251U2F4"/>
<dbReference type="GO" id="GO:0016567">
    <property type="term" value="P:protein ubiquitination"/>
    <property type="evidence" value="ECO:0000318"/>
    <property type="project" value="GO_Central"/>
</dbReference>
<dbReference type="GO" id="GO:0030014">
    <property type="term" value="C:CCR4-NOT complex"/>
    <property type="evidence" value="ECO:0000318"/>
    <property type="project" value="GO_Central"/>
</dbReference>
<accession>A0A251U2F4</accession>
<gene>
    <name evidence="5" type="ORF">HannXRQ_Chr09g0271631</name>
    <name evidence="4" type="ORF">HanXRQr2_Chr09g0409951</name>
</gene>
<dbReference type="STRING" id="4232.A0A251U2F4"/>
<dbReference type="InterPro" id="IPR013083">
    <property type="entry name" value="Znf_RING/FYVE/PHD"/>
</dbReference>
<feature type="compositionally biased region" description="Basic and acidic residues" evidence="2">
    <location>
        <begin position="8"/>
        <end position="18"/>
    </location>
</feature>
<name>A0A251U2F4_HELAN</name>
<dbReference type="Gene3D" id="3.30.40.10">
    <property type="entry name" value="Zinc/RING finger domain, C3HC4 (zinc finger)"/>
    <property type="match status" value="1"/>
</dbReference>
<organism evidence="5 6">
    <name type="scientific">Helianthus annuus</name>
    <name type="common">Common sunflower</name>
    <dbReference type="NCBI Taxonomy" id="4232"/>
    <lineage>
        <taxon>Eukaryota</taxon>
        <taxon>Viridiplantae</taxon>
        <taxon>Streptophyta</taxon>
        <taxon>Embryophyta</taxon>
        <taxon>Tracheophyta</taxon>
        <taxon>Spermatophyta</taxon>
        <taxon>Magnoliopsida</taxon>
        <taxon>eudicotyledons</taxon>
        <taxon>Gunneridae</taxon>
        <taxon>Pentapetalae</taxon>
        <taxon>asterids</taxon>
        <taxon>campanulids</taxon>
        <taxon>Asterales</taxon>
        <taxon>Asteraceae</taxon>
        <taxon>Asteroideae</taxon>
        <taxon>Heliantheae alliance</taxon>
        <taxon>Heliantheae</taxon>
        <taxon>Helianthus</taxon>
    </lineage>
</organism>
<keyword evidence="6" id="KW-1185">Reference proteome</keyword>
<dbReference type="PROSITE" id="PS50089">
    <property type="entry name" value="ZF_RING_2"/>
    <property type="match status" value="1"/>
</dbReference>
<feature type="region of interest" description="Disordered" evidence="2">
    <location>
        <begin position="1"/>
        <end position="85"/>
    </location>
</feature>
<evidence type="ECO:0000313" key="5">
    <source>
        <dbReference type="EMBL" id="OTG16461.1"/>
    </source>
</evidence>
<evidence type="ECO:0000313" key="4">
    <source>
        <dbReference type="EMBL" id="KAF5792789.1"/>
    </source>
</evidence>
<dbReference type="OMA" id="CHKTISD"/>
<dbReference type="EMBL" id="CM007898">
    <property type="protein sequence ID" value="OTG16461.1"/>
    <property type="molecule type" value="Genomic_DNA"/>
</dbReference>
<protein>
    <submittedName>
        <fullName evidence="5">Putative zinc finger, RING/FYVE/PHD-type</fullName>
    </submittedName>
    <submittedName>
        <fullName evidence="4">Transcription factor C2H2 family</fullName>
    </submittedName>
</protein>
<sequence>MKKMPSPETHEFDERDLPMAKLEISVDVEENKGLTSDSESPTSSPTSSRSSCSSGSGGCFSRSITDEDDGDHDDNDNDNDNDDCLDDWEAMADALAADDIQKNHNQEYPVHETSAKKPEPVTIKTGQVDFRAPVSFRAWRLDDASRPQSLPNLLKQNRFPMKSRGVQFAPSSCPICCEDLDITDSSFLPFLCGYRLCLFCHKKILEDIGRCPGCRKQYGQIDHRTTPFKLTRYYSVNPPH</sequence>
<dbReference type="PANTHER" id="PTHR12603">
    <property type="entry name" value="CCR4-NOT TRANSCRIPTION COMPLEX RELATED"/>
    <property type="match status" value="1"/>
</dbReference>
<dbReference type="PANTHER" id="PTHR12603:SF42">
    <property type="entry name" value="ZINC FINGER, RING_FYVE_PHD-TYPE-RELATED"/>
    <property type="match status" value="1"/>
</dbReference>
<dbReference type="GO" id="GO:0004842">
    <property type="term" value="F:ubiquitin-protein transferase activity"/>
    <property type="evidence" value="ECO:0000318"/>
    <property type="project" value="GO_Central"/>
</dbReference>
<feature type="compositionally biased region" description="Acidic residues" evidence="2">
    <location>
        <begin position="66"/>
        <end position="85"/>
    </location>
</feature>
<reference evidence="4 6" key="1">
    <citation type="journal article" date="2017" name="Nature">
        <title>The sunflower genome provides insights into oil metabolism, flowering and Asterid evolution.</title>
        <authorList>
            <person name="Badouin H."/>
            <person name="Gouzy J."/>
            <person name="Grassa C.J."/>
            <person name="Murat F."/>
            <person name="Staton S.E."/>
            <person name="Cottret L."/>
            <person name="Lelandais-Briere C."/>
            <person name="Owens G.L."/>
            <person name="Carrere S."/>
            <person name="Mayjonade B."/>
            <person name="Legrand L."/>
            <person name="Gill N."/>
            <person name="Kane N.C."/>
            <person name="Bowers J.E."/>
            <person name="Hubner S."/>
            <person name="Bellec A."/>
            <person name="Berard A."/>
            <person name="Berges H."/>
            <person name="Blanchet N."/>
            <person name="Boniface M.C."/>
            <person name="Brunel D."/>
            <person name="Catrice O."/>
            <person name="Chaidir N."/>
            <person name="Claudel C."/>
            <person name="Donnadieu C."/>
            <person name="Faraut T."/>
            <person name="Fievet G."/>
            <person name="Helmstetter N."/>
            <person name="King M."/>
            <person name="Knapp S.J."/>
            <person name="Lai Z."/>
            <person name="Le Paslier M.C."/>
            <person name="Lippi Y."/>
            <person name="Lorenzon L."/>
            <person name="Mandel J.R."/>
            <person name="Marage G."/>
            <person name="Marchand G."/>
            <person name="Marquand E."/>
            <person name="Bret-Mestries E."/>
            <person name="Morien E."/>
            <person name="Nambeesan S."/>
            <person name="Nguyen T."/>
            <person name="Pegot-Espagnet P."/>
            <person name="Pouilly N."/>
            <person name="Raftis F."/>
            <person name="Sallet E."/>
            <person name="Schiex T."/>
            <person name="Thomas J."/>
            <person name="Vandecasteele C."/>
            <person name="Vares D."/>
            <person name="Vear F."/>
            <person name="Vautrin S."/>
            <person name="Crespi M."/>
            <person name="Mangin B."/>
            <person name="Burke J.M."/>
            <person name="Salse J."/>
            <person name="Munos S."/>
            <person name="Vincourt P."/>
            <person name="Rieseberg L.H."/>
            <person name="Langlade N.B."/>
        </authorList>
    </citation>
    <scope>NUCLEOTIDE SEQUENCE [LARGE SCALE GENOMIC DNA]</scope>
    <source>
        <strain evidence="6">cv. SF193</strain>
        <tissue evidence="4">Leaves</tissue>
    </source>
</reference>
<dbReference type="OrthoDB" id="1923159at2759"/>
<keyword evidence="1" id="KW-0862">Zinc</keyword>
<keyword evidence="1" id="KW-0479">Metal-binding</keyword>
<keyword evidence="1" id="KW-0863">Zinc-finger</keyword>
<dbReference type="InterPro" id="IPR039780">
    <property type="entry name" value="Mot2"/>
</dbReference>
<dbReference type="Proteomes" id="UP000215914">
    <property type="component" value="Chromosome 9"/>
</dbReference>
<proteinExistence type="predicted"/>
<dbReference type="Pfam" id="PF14570">
    <property type="entry name" value="zf-RING_4"/>
    <property type="match status" value="1"/>
</dbReference>
<evidence type="ECO:0000256" key="2">
    <source>
        <dbReference type="SAM" id="MobiDB-lite"/>
    </source>
</evidence>
<dbReference type="GO" id="GO:0008270">
    <property type="term" value="F:zinc ion binding"/>
    <property type="evidence" value="ECO:0007669"/>
    <property type="project" value="UniProtKB-KW"/>
</dbReference>
<feature type="domain" description="RING-type" evidence="3">
    <location>
        <begin position="173"/>
        <end position="215"/>
    </location>
</feature>
<feature type="compositionally biased region" description="Low complexity" evidence="2">
    <location>
        <begin position="35"/>
        <end position="63"/>
    </location>
</feature>
<reference evidence="4" key="3">
    <citation type="submission" date="2020-06" db="EMBL/GenBank/DDBJ databases">
        <title>Helianthus annuus Genome sequencing and assembly Release 2.</title>
        <authorList>
            <person name="Gouzy J."/>
            <person name="Langlade N."/>
            <person name="Munos S."/>
        </authorList>
    </citation>
    <scope>NUCLEOTIDE SEQUENCE</scope>
    <source>
        <tissue evidence="4">Leaves</tissue>
    </source>
</reference>
<reference evidence="5" key="2">
    <citation type="submission" date="2017-02" db="EMBL/GenBank/DDBJ databases">
        <title>Sunflower complete genome.</title>
        <authorList>
            <person name="Langlade N."/>
            <person name="Munos S."/>
        </authorList>
    </citation>
    <scope>NUCLEOTIDE SEQUENCE [LARGE SCALE GENOMIC DNA]</scope>
    <source>
        <tissue evidence="5">Leaves</tissue>
    </source>
</reference>
<evidence type="ECO:0000259" key="3">
    <source>
        <dbReference type="PROSITE" id="PS50089"/>
    </source>
</evidence>
<evidence type="ECO:0000313" key="6">
    <source>
        <dbReference type="Proteomes" id="UP000215914"/>
    </source>
</evidence>